<proteinExistence type="inferred from homology"/>
<feature type="transmembrane region" description="Helical" evidence="4">
    <location>
        <begin position="12"/>
        <end position="31"/>
    </location>
</feature>
<evidence type="ECO:0000313" key="7">
    <source>
        <dbReference type="EMBL" id="ASQ31247.1"/>
    </source>
</evidence>
<evidence type="ECO:0000259" key="5">
    <source>
        <dbReference type="PROSITE" id="PS50111"/>
    </source>
</evidence>
<dbReference type="InterPro" id="IPR003660">
    <property type="entry name" value="HAMP_dom"/>
</dbReference>
<keyword evidence="4" id="KW-1133">Transmembrane helix</keyword>
<evidence type="ECO:0000256" key="4">
    <source>
        <dbReference type="SAM" id="Phobius"/>
    </source>
</evidence>
<feature type="domain" description="Methyl-accepting transducer" evidence="5">
    <location>
        <begin position="518"/>
        <end position="701"/>
    </location>
</feature>
<dbReference type="GO" id="GO:0007165">
    <property type="term" value="P:signal transduction"/>
    <property type="evidence" value="ECO:0007669"/>
    <property type="project" value="UniProtKB-KW"/>
</dbReference>
<dbReference type="GO" id="GO:0006935">
    <property type="term" value="P:chemotaxis"/>
    <property type="evidence" value="ECO:0007669"/>
    <property type="project" value="UniProtKB-KW"/>
</dbReference>
<dbReference type="GO" id="GO:0005886">
    <property type="term" value="C:plasma membrane"/>
    <property type="evidence" value="ECO:0007669"/>
    <property type="project" value="TreeGrafter"/>
</dbReference>
<dbReference type="GO" id="GO:0004888">
    <property type="term" value="F:transmembrane signaling receptor activity"/>
    <property type="evidence" value="ECO:0007669"/>
    <property type="project" value="TreeGrafter"/>
</dbReference>
<feature type="domain" description="HAMP" evidence="6">
    <location>
        <begin position="421"/>
        <end position="463"/>
    </location>
</feature>
<feature type="transmembrane region" description="Helical" evidence="4">
    <location>
        <begin position="330"/>
        <end position="350"/>
    </location>
</feature>
<evidence type="ECO:0000256" key="1">
    <source>
        <dbReference type="ARBA" id="ARBA00022500"/>
    </source>
</evidence>
<dbReference type="SUPFAM" id="SSF58104">
    <property type="entry name" value="Methyl-accepting chemotaxis protein (MCP) signaling domain"/>
    <property type="match status" value="1"/>
</dbReference>
<keyword evidence="8" id="KW-1185">Reference proteome</keyword>
<dbReference type="KEGG" id="cavi:CAV_1648"/>
<comment type="similarity">
    <text evidence="2">Belongs to the methyl-accepting chemotaxis (MCP) protein family.</text>
</comment>
<evidence type="ECO:0000256" key="2">
    <source>
        <dbReference type="ARBA" id="ARBA00029447"/>
    </source>
</evidence>
<sequence>MFSRLSIGTKAILSIVFVVVLCMGLMSWVILQNVTQAQNESTQKFLNSVTKESSRIIDGIINELYTSVLATQTNISSLVKAGASPEIQRTLQRNLLSMVDSSYYARAGYIYIKDSAYFGDNIVNPKNRLGNGEFLILAKAEGLGNSSGAEHMQASDTIAKFNSVAKIFEGASVSIGNPSYQDIFSDGSKTFGMGINMPLKNADGKVIGVIGIFLDMKNISDILLSSDLDVFEGDYRLLIAADGSVAVHPNERVLSKTLYEVNRSELTRQLGETIEKKQGGIMDYVAYDGTKSKIGFSVFEMGHGTGVYWTSAVIAPTASVYEDVYFMQKVIIISILVSLLVIALFVAWYIKSNITSRIRTISAHLKAFFKCLNHETDRCPADLKPRAMDELGLIAVEINTNIKNTQTGIDKDGAAVNESIQVAKAIENGDLTARINANPYNPKLIELKNVLNKMLQTMQEKIGSDINDIEQVFNSYTSLDFTPSISEAKGRVELVTNQLGAEIKKMLSTSFGFATNLSQELGNLSAQMQKLTDGANTQANSLEQSAAAIEEITSSMHNVSDRTTEVISQTDEIKSIINIIKDIAEQTNLLALNAAIEAARAGEHGRGFAVVADEVRQLAERTTKSLSEIESSSNLLVQSINDMAVSIREQTEGISQINEAITSLEAVTRENLDIANHTNGVTKAVNDQAYQLLDDINKNKF</sequence>
<organism evidence="7 8">
    <name type="scientific">Campylobacter avium LMG 24591</name>
    <dbReference type="NCBI Taxonomy" id="522484"/>
    <lineage>
        <taxon>Bacteria</taxon>
        <taxon>Pseudomonadati</taxon>
        <taxon>Campylobacterota</taxon>
        <taxon>Epsilonproteobacteria</taxon>
        <taxon>Campylobacterales</taxon>
        <taxon>Campylobacteraceae</taxon>
        <taxon>Campylobacter</taxon>
    </lineage>
</organism>
<keyword evidence="3" id="KW-0807">Transducer</keyword>
<dbReference type="InterPro" id="IPR004089">
    <property type="entry name" value="MCPsignal_dom"/>
</dbReference>
<evidence type="ECO:0000313" key="8">
    <source>
        <dbReference type="Proteomes" id="UP000201169"/>
    </source>
</evidence>
<accession>A0A222MZ28</accession>
<dbReference type="Proteomes" id="UP000201169">
    <property type="component" value="Chromosome"/>
</dbReference>
<dbReference type="Pfam" id="PF00015">
    <property type="entry name" value="MCPsignal"/>
    <property type="match status" value="1"/>
</dbReference>
<gene>
    <name evidence="7" type="ORF">CAV_1648</name>
</gene>
<dbReference type="AlphaFoldDB" id="A0A222MZ28"/>
<dbReference type="Gene3D" id="1.10.287.950">
    <property type="entry name" value="Methyl-accepting chemotaxis protein"/>
    <property type="match status" value="1"/>
</dbReference>
<keyword evidence="1" id="KW-0145">Chemotaxis</keyword>
<dbReference type="EMBL" id="CP022347">
    <property type="protein sequence ID" value="ASQ31247.1"/>
    <property type="molecule type" value="Genomic_DNA"/>
</dbReference>
<protein>
    <submittedName>
        <fullName evidence="7">MCP-domain signal transduction protein</fullName>
    </submittedName>
</protein>
<keyword evidence="4" id="KW-0472">Membrane</keyword>
<dbReference type="PANTHER" id="PTHR43531:SF11">
    <property type="entry name" value="METHYL-ACCEPTING CHEMOTAXIS PROTEIN 3"/>
    <property type="match status" value="1"/>
</dbReference>
<dbReference type="PROSITE" id="PS50885">
    <property type="entry name" value="HAMP"/>
    <property type="match status" value="1"/>
</dbReference>
<name>A0A222MZ28_9BACT</name>
<dbReference type="PANTHER" id="PTHR43531">
    <property type="entry name" value="PROTEIN ICFG"/>
    <property type="match status" value="1"/>
</dbReference>
<dbReference type="InterPro" id="IPR051310">
    <property type="entry name" value="MCP_chemotaxis"/>
</dbReference>
<keyword evidence="4" id="KW-0812">Transmembrane</keyword>
<dbReference type="Gene3D" id="3.30.450.20">
    <property type="entry name" value="PAS domain"/>
    <property type="match status" value="1"/>
</dbReference>
<dbReference type="Gene3D" id="1.20.120.1530">
    <property type="match status" value="1"/>
</dbReference>
<evidence type="ECO:0000256" key="3">
    <source>
        <dbReference type="PROSITE-ProRule" id="PRU00284"/>
    </source>
</evidence>
<dbReference type="PROSITE" id="PS50111">
    <property type="entry name" value="CHEMOTAXIS_TRANSDUC_2"/>
    <property type="match status" value="1"/>
</dbReference>
<dbReference type="SMART" id="SM00283">
    <property type="entry name" value="MA"/>
    <property type="match status" value="1"/>
</dbReference>
<reference evidence="7 8" key="1">
    <citation type="submission" date="2017-07" db="EMBL/GenBank/DDBJ databases">
        <title>Analysis of two Campylobacter avium genomes and identification of a novel hippuricase gene.</title>
        <authorList>
            <person name="Miller W.G."/>
            <person name="Chapman M.H."/>
            <person name="Yee E."/>
            <person name="Revez J."/>
            <person name="Bono J.L."/>
            <person name="Rossi M."/>
        </authorList>
    </citation>
    <scope>NUCLEOTIDE SEQUENCE [LARGE SCALE GENOMIC DNA]</scope>
    <source>
        <strain evidence="7 8">LMG 24591</strain>
    </source>
</reference>
<evidence type="ECO:0000259" key="6">
    <source>
        <dbReference type="PROSITE" id="PS50885"/>
    </source>
</evidence>